<dbReference type="InterPro" id="IPR050986">
    <property type="entry name" value="GutQ/KpsF_isomerases"/>
</dbReference>
<keyword evidence="9" id="KW-1185">Reference proteome</keyword>
<dbReference type="PANTHER" id="PTHR42745">
    <property type="match status" value="1"/>
</dbReference>
<reference evidence="8 9" key="1">
    <citation type="submission" date="2023-01" db="EMBL/GenBank/DDBJ databases">
        <title>Novel species of the genus Vogesella isolated from rivers.</title>
        <authorList>
            <person name="Lu H."/>
        </authorList>
    </citation>
    <scope>NUCLEOTIDE SEQUENCE [LARGE SCALE GENOMIC DNA]</scope>
    <source>
        <strain evidence="8 9">DC21W</strain>
    </source>
</reference>
<dbReference type="InterPro" id="IPR000644">
    <property type="entry name" value="CBS_dom"/>
</dbReference>
<dbReference type="CDD" id="cd05014">
    <property type="entry name" value="SIS_Kpsf"/>
    <property type="match status" value="1"/>
</dbReference>
<organism evidence="8 9">
    <name type="scientific">Vogesella aquatica</name>
    <dbReference type="NCBI Taxonomy" id="2984206"/>
    <lineage>
        <taxon>Bacteria</taxon>
        <taxon>Pseudomonadati</taxon>
        <taxon>Pseudomonadota</taxon>
        <taxon>Betaproteobacteria</taxon>
        <taxon>Neisseriales</taxon>
        <taxon>Chromobacteriaceae</taxon>
        <taxon>Vogesella</taxon>
    </lineage>
</organism>
<protein>
    <submittedName>
        <fullName evidence="8">KpsF/GutQ family sugar-phosphate isomerase</fullName>
    </submittedName>
</protein>
<dbReference type="InterPro" id="IPR046342">
    <property type="entry name" value="CBS_dom_sf"/>
</dbReference>
<dbReference type="Proteomes" id="UP001219956">
    <property type="component" value="Unassembled WGS sequence"/>
</dbReference>
<sequence>MDIEQKHQQLALAREVLQIEADAIVSMAQRLGDAFLAAIDLVLACPGRVIVTGIGKSGHVGRKIAATLASTGTPSFFMHPAEAAHGDLGMVTTRDVILALSNSGESDEIIALLPALKRKGIAIIAMTGRPQSTLAQEANVHLDVAVDKEACTLGLAPTTSTTAALAMGDALAVTLLDARDFKPEDFALSHPGGSLGRRLLVHISDVMHSGDALPVVRSGASLKDALLEMTRKGLGMTAVQDADGRLAGIFTDGDLRRTLDHSLDLAGLTIDDVMGRQPRTIAANLLAAEAAKEMELRKINGLLVVDSNGTLIGALNMHDLLKAGVV</sequence>
<evidence type="ECO:0000256" key="5">
    <source>
        <dbReference type="PROSITE-ProRule" id="PRU00703"/>
    </source>
</evidence>
<feature type="domain" description="CBS" evidence="6">
    <location>
        <begin position="207"/>
        <end position="265"/>
    </location>
</feature>
<accession>A0ABT5IYT7</accession>
<dbReference type="PIRSF" id="PIRSF004692">
    <property type="entry name" value="KdsD_KpsF"/>
    <property type="match status" value="1"/>
</dbReference>
<dbReference type="Pfam" id="PF01380">
    <property type="entry name" value="SIS"/>
    <property type="match status" value="1"/>
</dbReference>
<dbReference type="SUPFAM" id="SSF53697">
    <property type="entry name" value="SIS domain"/>
    <property type="match status" value="1"/>
</dbReference>
<evidence type="ECO:0000256" key="2">
    <source>
        <dbReference type="ARBA" id="ARBA00022737"/>
    </source>
</evidence>
<dbReference type="Pfam" id="PF00571">
    <property type="entry name" value="CBS"/>
    <property type="match status" value="2"/>
</dbReference>
<keyword evidence="2" id="KW-0677">Repeat</keyword>
<dbReference type="PROSITE" id="PS51371">
    <property type="entry name" value="CBS"/>
    <property type="match status" value="2"/>
</dbReference>
<dbReference type="InterPro" id="IPR035474">
    <property type="entry name" value="SIS_Kpsf"/>
</dbReference>
<dbReference type="InterPro" id="IPR001347">
    <property type="entry name" value="SIS_dom"/>
</dbReference>
<keyword evidence="8" id="KW-0413">Isomerase</keyword>
<dbReference type="EMBL" id="JAQQLF010000010">
    <property type="protein sequence ID" value="MDC7717440.1"/>
    <property type="molecule type" value="Genomic_DNA"/>
</dbReference>
<evidence type="ECO:0000256" key="3">
    <source>
        <dbReference type="ARBA" id="ARBA00023122"/>
    </source>
</evidence>
<keyword evidence="3 5" id="KW-0129">CBS domain</keyword>
<dbReference type="InterPro" id="IPR004800">
    <property type="entry name" value="KdsD/KpsF-type"/>
</dbReference>
<proteinExistence type="inferred from homology"/>
<dbReference type="PROSITE" id="PS51464">
    <property type="entry name" value="SIS"/>
    <property type="match status" value="1"/>
</dbReference>
<dbReference type="Gene3D" id="3.40.50.10490">
    <property type="entry name" value="Glucose-6-phosphate isomerase like protein, domain 1"/>
    <property type="match status" value="1"/>
</dbReference>
<comment type="similarity">
    <text evidence="1 4">Belongs to the SIS family. GutQ/KpsF subfamily.</text>
</comment>
<feature type="domain" description="SIS" evidence="7">
    <location>
        <begin position="38"/>
        <end position="181"/>
    </location>
</feature>
<dbReference type="SMART" id="SM00116">
    <property type="entry name" value="CBS"/>
    <property type="match status" value="2"/>
</dbReference>
<gene>
    <name evidence="8" type="ORF">PQU95_09470</name>
</gene>
<evidence type="ECO:0000256" key="1">
    <source>
        <dbReference type="ARBA" id="ARBA00008165"/>
    </source>
</evidence>
<name>A0ABT5IYT7_9NEIS</name>
<dbReference type="PANTHER" id="PTHR42745:SF1">
    <property type="entry name" value="ARABINOSE 5-PHOSPHATE ISOMERASE KDSD"/>
    <property type="match status" value="1"/>
</dbReference>
<comment type="caution">
    <text evidence="8">The sequence shown here is derived from an EMBL/GenBank/DDBJ whole genome shotgun (WGS) entry which is preliminary data.</text>
</comment>
<feature type="domain" description="CBS" evidence="6">
    <location>
        <begin position="274"/>
        <end position="326"/>
    </location>
</feature>
<dbReference type="InterPro" id="IPR046348">
    <property type="entry name" value="SIS_dom_sf"/>
</dbReference>
<evidence type="ECO:0000313" key="9">
    <source>
        <dbReference type="Proteomes" id="UP001219956"/>
    </source>
</evidence>
<evidence type="ECO:0000259" key="6">
    <source>
        <dbReference type="PROSITE" id="PS51371"/>
    </source>
</evidence>
<evidence type="ECO:0000313" key="8">
    <source>
        <dbReference type="EMBL" id="MDC7717440.1"/>
    </source>
</evidence>
<evidence type="ECO:0000256" key="4">
    <source>
        <dbReference type="PIRNR" id="PIRNR004692"/>
    </source>
</evidence>
<dbReference type="GO" id="GO:0016853">
    <property type="term" value="F:isomerase activity"/>
    <property type="evidence" value="ECO:0007669"/>
    <property type="project" value="UniProtKB-KW"/>
</dbReference>
<evidence type="ECO:0000259" key="7">
    <source>
        <dbReference type="PROSITE" id="PS51464"/>
    </source>
</evidence>
<dbReference type="NCBIfam" id="TIGR00393">
    <property type="entry name" value="kpsF"/>
    <property type="match status" value="1"/>
</dbReference>
<dbReference type="CDD" id="cd04604">
    <property type="entry name" value="CBS_pair_SIS_assoc"/>
    <property type="match status" value="1"/>
</dbReference>
<dbReference type="Gene3D" id="3.10.580.10">
    <property type="entry name" value="CBS-domain"/>
    <property type="match status" value="1"/>
</dbReference>